<dbReference type="Gene3D" id="1.10.10.60">
    <property type="entry name" value="Homeodomain-like"/>
    <property type="match status" value="1"/>
</dbReference>
<dbReference type="PROSITE" id="PS51253">
    <property type="entry name" value="HTH_CENPB"/>
    <property type="match status" value="1"/>
</dbReference>
<comment type="caution">
    <text evidence="3">The sequence shown here is derived from an EMBL/GenBank/DDBJ whole genome shotgun (WGS) entry which is preliminary data.</text>
</comment>
<reference evidence="3" key="1">
    <citation type="submission" date="2020-12" db="EMBL/GenBank/DDBJ databases">
        <title>Metabolic potential, ecology and presence of endohyphal bacteria is reflected in genomic diversity of Mucoromycotina.</title>
        <authorList>
            <person name="Muszewska A."/>
            <person name="Okrasinska A."/>
            <person name="Steczkiewicz K."/>
            <person name="Drgas O."/>
            <person name="Orlowska M."/>
            <person name="Perlinska-Lenart U."/>
            <person name="Aleksandrzak-Piekarczyk T."/>
            <person name="Szatraj K."/>
            <person name="Zielenkiewicz U."/>
            <person name="Pilsyk S."/>
            <person name="Malc E."/>
            <person name="Mieczkowski P."/>
            <person name="Kruszewska J.S."/>
            <person name="Biernat P."/>
            <person name="Pawlowska J."/>
        </authorList>
    </citation>
    <scope>NUCLEOTIDE SEQUENCE</scope>
    <source>
        <strain evidence="3">CBS 226.32</strain>
    </source>
</reference>
<dbReference type="GO" id="GO:0005634">
    <property type="term" value="C:nucleus"/>
    <property type="evidence" value="ECO:0007669"/>
    <property type="project" value="TreeGrafter"/>
</dbReference>
<protein>
    <recommendedName>
        <fullName evidence="2">HTH CENPB-type domain-containing protein</fullName>
    </recommendedName>
</protein>
<name>A0A8H7QGN5_9FUNG</name>
<dbReference type="InterPro" id="IPR006600">
    <property type="entry name" value="HTH_CenpB_DNA-bd_dom"/>
</dbReference>
<dbReference type="EMBL" id="JAEPRC010000759">
    <property type="protein sequence ID" value="KAG2192086.1"/>
    <property type="molecule type" value="Genomic_DNA"/>
</dbReference>
<organism evidence="3 4">
    <name type="scientific">Mucor plumbeus</name>
    <dbReference type="NCBI Taxonomy" id="97098"/>
    <lineage>
        <taxon>Eukaryota</taxon>
        <taxon>Fungi</taxon>
        <taxon>Fungi incertae sedis</taxon>
        <taxon>Mucoromycota</taxon>
        <taxon>Mucoromycotina</taxon>
        <taxon>Mucoromycetes</taxon>
        <taxon>Mucorales</taxon>
        <taxon>Mucorineae</taxon>
        <taxon>Mucoraceae</taxon>
        <taxon>Mucor</taxon>
    </lineage>
</organism>
<dbReference type="PANTHER" id="PTHR19303">
    <property type="entry name" value="TRANSPOSON"/>
    <property type="match status" value="1"/>
</dbReference>
<dbReference type="OrthoDB" id="2212453at2759"/>
<evidence type="ECO:0000313" key="3">
    <source>
        <dbReference type="EMBL" id="KAG2192086.1"/>
    </source>
</evidence>
<sequence>MKKLQAQKNANERLNQSRGSGALSSRSIIIIKNKRVRLTNEQKLTVCHYNEAHPNLSYEEISRYMQETFRVKPSRSVTYAALSVYKKLSALPSDQFRKVSEKKAKFPKLEDELRKFIYDTARDNITINYLSILARTEILIRFNPELLERKEKPEFSRGWVQKFMAREGIRVRLMNSEAESVEIHEPSIQEQLRKIRDIIQHYELKDIYNMDETGLFYRISGVKVDKARLTVCFFCNADGSSKLPPIIIIKSEKPRCFNKKSGSNLGFRYYTSQKAWMTTPVSRKNIGRFNHEMVKSN</sequence>
<keyword evidence="4" id="KW-1185">Reference proteome</keyword>
<feature type="domain" description="HTH CENPB-type" evidence="2">
    <location>
        <begin position="97"/>
        <end position="173"/>
    </location>
</feature>
<proteinExistence type="predicted"/>
<dbReference type="InterPro" id="IPR050863">
    <property type="entry name" value="CenT-Element_Derived"/>
</dbReference>
<accession>A0A8H7QGN5</accession>
<dbReference type="Pfam" id="PF03221">
    <property type="entry name" value="HTH_Tnp_Tc5"/>
    <property type="match status" value="1"/>
</dbReference>
<dbReference type="InterPro" id="IPR004875">
    <property type="entry name" value="DDE_SF_endonuclease_dom"/>
</dbReference>
<keyword evidence="1" id="KW-0238">DNA-binding</keyword>
<gene>
    <name evidence="3" type="ORF">INT46_009263</name>
</gene>
<dbReference type="PANTHER" id="PTHR19303:SF73">
    <property type="entry name" value="PROTEIN PDC2"/>
    <property type="match status" value="1"/>
</dbReference>
<dbReference type="GO" id="GO:0003677">
    <property type="term" value="F:DNA binding"/>
    <property type="evidence" value="ECO:0007669"/>
    <property type="project" value="UniProtKB-KW"/>
</dbReference>
<dbReference type="AlphaFoldDB" id="A0A8H7QGN5"/>
<evidence type="ECO:0000259" key="2">
    <source>
        <dbReference type="PROSITE" id="PS51253"/>
    </source>
</evidence>
<evidence type="ECO:0000313" key="4">
    <source>
        <dbReference type="Proteomes" id="UP000650833"/>
    </source>
</evidence>
<evidence type="ECO:0000256" key="1">
    <source>
        <dbReference type="ARBA" id="ARBA00023125"/>
    </source>
</evidence>
<dbReference type="Proteomes" id="UP000650833">
    <property type="component" value="Unassembled WGS sequence"/>
</dbReference>
<dbReference type="Pfam" id="PF03184">
    <property type="entry name" value="DDE_1"/>
    <property type="match status" value="1"/>
</dbReference>